<evidence type="ECO:0000256" key="3">
    <source>
        <dbReference type="ARBA" id="ARBA00011738"/>
    </source>
</evidence>
<keyword evidence="5" id="KW-0489">Methyltransferase</keyword>
<evidence type="ECO:0000256" key="5">
    <source>
        <dbReference type="ARBA" id="ARBA00022603"/>
    </source>
</evidence>
<gene>
    <name evidence="10" type="ORF">N7537_009636</name>
</gene>
<dbReference type="EC" id="2.1.1.261" evidence="7"/>
<keyword evidence="6" id="KW-0808">Transferase</keyword>
<dbReference type="Proteomes" id="UP001213799">
    <property type="component" value="Unassembled WGS sequence"/>
</dbReference>
<dbReference type="InterPro" id="IPR017804">
    <property type="entry name" value="MeTrfase_EgtD-like"/>
</dbReference>
<organism evidence="10 11">
    <name type="scientific">Penicillium hordei</name>
    <dbReference type="NCBI Taxonomy" id="40994"/>
    <lineage>
        <taxon>Eukaryota</taxon>
        <taxon>Fungi</taxon>
        <taxon>Dikarya</taxon>
        <taxon>Ascomycota</taxon>
        <taxon>Pezizomycotina</taxon>
        <taxon>Eurotiomycetes</taxon>
        <taxon>Eurotiomycetidae</taxon>
        <taxon>Eurotiales</taxon>
        <taxon>Aspergillaceae</taxon>
        <taxon>Penicillium</taxon>
    </lineage>
</organism>
<reference evidence="10" key="1">
    <citation type="journal article" date="2023" name="IMA Fungus">
        <title>Comparative genomic study of the Penicillium genus elucidates a diverse pangenome and 15 lateral gene transfer events.</title>
        <authorList>
            <person name="Petersen C."/>
            <person name="Sorensen T."/>
            <person name="Nielsen M.R."/>
            <person name="Sondergaard T.E."/>
            <person name="Sorensen J.L."/>
            <person name="Fitzpatrick D.A."/>
            <person name="Frisvad J.C."/>
            <person name="Nielsen K.L."/>
        </authorList>
    </citation>
    <scope>NUCLEOTIDE SEQUENCE</scope>
    <source>
        <strain evidence="10">IBT 12815</strain>
    </source>
</reference>
<comment type="subunit">
    <text evidence="3">Homodimer.</text>
</comment>
<accession>A0AAD6DT94</accession>
<protein>
    <recommendedName>
        <fullName evidence="7">4-dimethylallyltryptophan N-methyltransferase</fullName>
        <ecNumber evidence="7">2.1.1.261</ecNumber>
    </recommendedName>
</protein>
<dbReference type="PIRSF" id="PIRSF018005">
    <property type="entry name" value="UCP018005"/>
    <property type="match status" value="1"/>
</dbReference>
<keyword evidence="4" id="KW-0017">Alkaloid metabolism</keyword>
<dbReference type="PANTHER" id="PTHR43397">
    <property type="entry name" value="ERGOTHIONEINE BIOSYNTHESIS PROTEIN 1"/>
    <property type="match status" value="1"/>
</dbReference>
<comment type="similarity">
    <text evidence="2">Belongs to the methyltransferase superfamily.</text>
</comment>
<dbReference type="RefSeq" id="XP_056749358.1">
    <property type="nucleotide sequence ID" value="XM_056900690.1"/>
</dbReference>
<dbReference type="PANTHER" id="PTHR43397:SF1">
    <property type="entry name" value="ERGOTHIONEINE BIOSYNTHESIS PROTEIN 1"/>
    <property type="match status" value="1"/>
</dbReference>
<evidence type="ECO:0000313" key="11">
    <source>
        <dbReference type="Proteomes" id="UP001213799"/>
    </source>
</evidence>
<dbReference type="GO" id="GO:0032259">
    <property type="term" value="P:methylation"/>
    <property type="evidence" value="ECO:0007669"/>
    <property type="project" value="UniProtKB-KW"/>
</dbReference>
<evidence type="ECO:0000256" key="1">
    <source>
        <dbReference type="ARBA" id="ARBA00005107"/>
    </source>
</evidence>
<dbReference type="NCBIfam" id="TIGR03439">
    <property type="entry name" value="methyl_EasF"/>
    <property type="match status" value="1"/>
</dbReference>
<evidence type="ECO:0000256" key="7">
    <source>
        <dbReference type="ARBA" id="ARBA00039094"/>
    </source>
</evidence>
<evidence type="ECO:0000256" key="2">
    <source>
        <dbReference type="ARBA" id="ARBA00008361"/>
    </source>
</evidence>
<comment type="catalytic activity">
    <reaction evidence="8">
        <text>4-(3-methylbut-2-enyl)-L-tryptophan + S-adenosyl-L-methionine = 4-(3-methylbut-2-enyl)-L-abrine + S-adenosyl-L-homocysteine + H(+)</text>
        <dbReference type="Rhea" id="RHEA:34435"/>
        <dbReference type="ChEBI" id="CHEBI:15378"/>
        <dbReference type="ChEBI" id="CHEBI:57856"/>
        <dbReference type="ChEBI" id="CHEBI:58209"/>
        <dbReference type="ChEBI" id="CHEBI:59789"/>
        <dbReference type="ChEBI" id="CHEBI:67248"/>
        <dbReference type="EC" id="2.1.1.261"/>
    </reaction>
</comment>
<dbReference type="GO" id="GO:0009820">
    <property type="term" value="P:alkaloid metabolic process"/>
    <property type="evidence" value="ECO:0007669"/>
    <property type="project" value="UniProtKB-KW"/>
</dbReference>
<evidence type="ECO:0000313" key="10">
    <source>
        <dbReference type="EMBL" id="KAJ5592732.1"/>
    </source>
</evidence>
<proteinExistence type="inferred from homology"/>
<dbReference type="GeneID" id="81590932"/>
<comment type="pathway">
    <text evidence="1">Alkaloid biosynthesis; ergot alkaloid biosynthesis.</text>
</comment>
<evidence type="ECO:0000256" key="6">
    <source>
        <dbReference type="ARBA" id="ARBA00022679"/>
    </source>
</evidence>
<dbReference type="InterPro" id="IPR051128">
    <property type="entry name" value="EgtD_Methyltrsf_superfamily"/>
</dbReference>
<dbReference type="InterPro" id="IPR019257">
    <property type="entry name" value="MeTrfase_dom"/>
</dbReference>
<feature type="domain" description="Histidine-specific methyltransferase SAM-dependent" evidence="9">
    <location>
        <begin position="21"/>
        <end position="335"/>
    </location>
</feature>
<evidence type="ECO:0000256" key="8">
    <source>
        <dbReference type="ARBA" id="ARBA00049425"/>
    </source>
</evidence>
<evidence type="ECO:0000256" key="4">
    <source>
        <dbReference type="ARBA" id="ARBA00022589"/>
    </source>
</evidence>
<evidence type="ECO:0000259" key="9">
    <source>
        <dbReference type="Pfam" id="PF10017"/>
    </source>
</evidence>
<sequence>MTIDSLIRDIRRSTFEESIPDQVKAGLSTAPKTLPALLFYSGEGIRHWIKHSTAAEFYPRHEELRILRARAAEMVESIANNSVVVDLGSASLDKVLPLLEALEASKKNISFYALDLSFSELQSTMRSLPYKQFEYVKIGALHGTFEDGLQWLKNTPEVQDRPHCLLLFGLTIGNYSRFNAANFLQSIAESALTASPAESSIFLSLDSCKVPTKVLRAYTSEGVVPFALASLDYGNTLFAPSKGESQVFQPSDWHFLSEWNYILGRHEASLITKGKEVRLGSPLNDIVVGKHEKIRFGCSYKYNSDERQELFGSAGLTDVKEWSVEGCDVAFYQLQVCSH</sequence>
<dbReference type="InterPro" id="IPR029063">
    <property type="entry name" value="SAM-dependent_MTases_sf"/>
</dbReference>
<dbReference type="GO" id="GO:0008168">
    <property type="term" value="F:methyltransferase activity"/>
    <property type="evidence" value="ECO:0007669"/>
    <property type="project" value="UniProtKB-KW"/>
</dbReference>
<dbReference type="EMBL" id="JAQJAE010000005">
    <property type="protein sequence ID" value="KAJ5592732.1"/>
    <property type="molecule type" value="Genomic_DNA"/>
</dbReference>
<keyword evidence="11" id="KW-1185">Reference proteome</keyword>
<dbReference type="AlphaFoldDB" id="A0AAD6DT94"/>
<name>A0AAD6DT94_9EURO</name>
<dbReference type="InterPro" id="IPR017805">
    <property type="entry name" value="SAM_MeTrfase_EasF-type_put"/>
</dbReference>
<reference evidence="10" key="2">
    <citation type="submission" date="2023-01" db="EMBL/GenBank/DDBJ databases">
        <authorList>
            <person name="Petersen C."/>
        </authorList>
    </citation>
    <scope>NUCLEOTIDE SEQUENCE</scope>
    <source>
        <strain evidence="10">IBT 12815</strain>
    </source>
</reference>
<dbReference type="Pfam" id="PF10017">
    <property type="entry name" value="Methyltransf_33"/>
    <property type="match status" value="1"/>
</dbReference>
<comment type="caution">
    <text evidence="10">The sequence shown here is derived from an EMBL/GenBank/DDBJ whole genome shotgun (WGS) entry which is preliminary data.</text>
</comment>
<dbReference type="Gene3D" id="3.40.50.150">
    <property type="entry name" value="Vaccinia Virus protein VP39"/>
    <property type="match status" value="1"/>
</dbReference>